<accession>A0AA39S4Q8</accession>
<protein>
    <recommendedName>
        <fullName evidence="2">HMA domain-containing protein</fullName>
    </recommendedName>
</protein>
<sequence>MGEQKEVAKNEGEKKATPAAADAGAKKDDGGVVVVMKMDLHCEGCAKKIRRWMKNFEGVTDVKTEIGANKVTVTGKVDPSKVKARLEEKSKKKVELISPQPKKDAAPAAGGGDKKPDEKKPEEKKAEAKPDKKPEEKKPEPPKESTVVMKIRLHCEGCINKIKKIISKFKGVANVTVDKAKELVTVKGTMDPKELVPYLKEKLKRAVEVVAPAAKKDDGGGDKKENKDAGGGDKKAAAPAPADKGGEKDKAVAAPAAGGDAAKMEVSKMEYNGYPYPQPPSYWYDGHGYGQQQQAMDNNHQVVYMNQGYMMDHHNPQYIPQYNPQYNQHYQTPEMFSDENPNACSVM</sequence>
<evidence type="ECO:0000313" key="4">
    <source>
        <dbReference type="Proteomes" id="UP001168877"/>
    </source>
</evidence>
<evidence type="ECO:0000256" key="1">
    <source>
        <dbReference type="SAM" id="MobiDB-lite"/>
    </source>
</evidence>
<name>A0AA39S4Q8_ACESA</name>
<dbReference type="GO" id="GO:0046872">
    <property type="term" value="F:metal ion binding"/>
    <property type="evidence" value="ECO:0007669"/>
    <property type="project" value="InterPro"/>
</dbReference>
<dbReference type="InterPro" id="IPR044594">
    <property type="entry name" value="HIPP01/3/5/6"/>
</dbReference>
<dbReference type="Pfam" id="PF00403">
    <property type="entry name" value="HMA"/>
    <property type="match status" value="2"/>
</dbReference>
<dbReference type="SUPFAM" id="SSF55008">
    <property type="entry name" value="HMA, heavy metal-associated domain"/>
    <property type="match status" value="2"/>
</dbReference>
<organism evidence="3 4">
    <name type="scientific">Acer saccharum</name>
    <name type="common">Sugar maple</name>
    <dbReference type="NCBI Taxonomy" id="4024"/>
    <lineage>
        <taxon>Eukaryota</taxon>
        <taxon>Viridiplantae</taxon>
        <taxon>Streptophyta</taxon>
        <taxon>Embryophyta</taxon>
        <taxon>Tracheophyta</taxon>
        <taxon>Spermatophyta</taxon>
        <taxon>Magnoliopsida</taxon>
        <taxon>eudicotyledons</taxon>
        <taxon>Gunneridae</taxon>
        <taxon>Pentapetalae</taxon>
        <taxon>rosids</taxon>
        <taxon>malvids</taxon>
        <taxon>Sapindales</taxon>
        <taxon>Sapindaceae</taxon>
        <taxon>Hippocastanoideae</taxon>
        <taxon>Acereae</taxon>
        <taxon>Acer</taxon>
    </lineage>
</organism>
<dbReference type="CDD" id="cd00371">
    <property type="entry name" value="HMA"/>
    <property type="match status" value="1"/>
</dbReference>
<dbReference type="PANTHER" id="PTHR46413">
    <property type="entry name" value="HEAVY METAL-ASSOCIATED ISOPRENYLATED PLANT PROTEIN 6"/>
    <property type="match status" value="1"/>
</dbReference>
<dbReference type="AlphaFoldDB" id="A0AA39S4Q8"/>
<feature type="domain" description="HMA" evidence="2">
    <location>
        <begin position="31"/>
        <end position="94"/>
    </location>
</feature>
<keyword evidence="4" id="KW-1185">Reference proteome</keyword>
<feature type="domain" description="HMA" evidence="2">
    <location>
        <begin position="144"/>
        <end position="211"/>
    </location>
</feature>
<feature type="compositionally biased region" description="Basic and acidic residues" evidence="1">
    <location>
        <begin position="112"/>
        <end position="143"/>
    </location>
</feature>
<evidence type="ECO:0000313" key="3">
    <source>
        <dbReference type="EMBL" id="KAK0584222.1"/>
    </source>
</evidence>
<proteinExistence type="predicted"/>
<gene>
    <name evidence="3" type="ORF">LWI29_009498</name>
</gene>
<feature type="compositionally biased region" description="Basic and acidic residues" evidence="1">
    <location>
        <begin position="87"/>
        <end position="105"/>
    </location>
</feature>
<feature type="compositionally biased region" description="Basic and acidic residues" evidence="1">
    <location>
        <begin position="1"/>
        <end position="16"/>
    </location>
</feature>
<feature type="region of interest" description="Disordered" evidence="1">
    <location>
        <begin position="1"/>
        <end position="29"/>
    </location>
</feature>
<feature type="region of interest" description="Disordered" evidence="1">
    <location>
        <begin position="213"/>
        <end position="259"/>
    </location>
</feature>
<dbReference type="Gene3D" id="3.30.70.100">
    <property type="match status" value="2"/>
</dbReference>
<reference evidence="3" key="2">
    <citation type="submission" date="2023-06" db="EMBL/GenBank/DDBJ databases">
        <authorList>
            <person name="Swenson N.G."/>
            <person name="Wegrzyn J.L."/>
            <person name="Mcevoy S.L."/>
        </authorList>
    </citation>
    <scope>NUCLEOTIDE SEQUENCE</scope>
    <source>
        <strain evidence="3">NS2018</strain>
        <tissue evidence="3">Leaf</tissue>
    </source>
</reference>
<dbReference type="PANTHER" id="PTHR46413:SF1">
    <property type="entry name" value="HEAVY METAL-ASSOCIATED ISOPRENYLATED PLANT PROTEIN 6"/>
    <property type="match status" value="1"/>
</dbReference>
<reference evidence="3" key="1">
    <citation type="journal article" date="2022" name="Plant J.">
        <title>Strategies of tolerance reflected in two North American maple genomes.</title>
        <authorList>
            <person name="McEvoy S.L."/>
            <person name="Sezen U.U."/>
            <person name="Trouern-Trend A."/>
            <person name="McMahon S.M."/>
            <person name="Schaberg P.G."/>
            <person name="Yang J."/>
            <person name="Wegrzyn J.L."/>
            <person name="Swenson N.G."/>
        </authorList>
    </citation>
    <scope>NUCLEOTIDE SEQUENCE</scope>
    <source>
        <strain evidence="3">NS2018</strain>
    </source>
</reference>
<dbReference type="EMBL" id="JAUESC010000383">
    <property type="protein sequence ID" value="KAK0584222.1"/>
    <property type="molecule type" value="Genomic_DNA"/>
</dbReference>
<dbReference type="InterPro" id="IPR036163">
    <property type="entry name" value="HMA_dom_sf"/>
</dbReference>
<evidence type="ECO:0000259" key="2">
    <source>
        <dbReference type="PROSITE" id="PS50846"/>
    </source>
</evidence>
<dbReference type="Proteomes" id="UP001168877">
    <property type="component" value="Unassembled WGS sequence"/>
</dbReference>
<comment type="caution">
    <text evidence="3">The sequence shown here is derived from an EMBL/GenBank/DDBJ whole genome shotgun (WGS) entry which is preliminary data.</text>
</comment>
<dbReference type="PROSITE" id="PS50846">
    <property type="entry name" value="HMA_2"/>
    <property type="match status" value="2"/>
</dbReference>
<dbReference type="InterPro" id="IPR006121">
    <property type="entry name" value="HMA_dom"/>
</dbReference>
<feature type="compositionally biased region" description="Basic and acidic residues" evidence="1">
    <location>
        <begin position="214"/>
        <end position="236"/>
    </location>
</feature>
<feature type="region of interest" description="Disordered" evidence="1">
    <location>
        <begin position="87"/>
        <end position="145"/>
    </location>
</feature>